<protein>
    <submittedName>
        <fullName evidence="2">Uncharacterized protein</fullName>
    </submittedName>
</protein>
<dbReference type="EMBL" id="QJSP01000026">
    <property type="protein sequence ID" value="PYE12058.1"/>
    <property type="molecule type" value="Genomic_DNA"/>
</dbReference>
<proteinExistence type="predicted"/>
<accession>A0A318RG40</accession>
<gene>
    <name evidence="2" type="ORF">DFR67_12666</name>
</gene>
<keyword evidence="3" id="KW-1185">Reference proteome</keyword>
<name>A0A318RG40_WILLI</name>
<dbReference type="Proteomes" id="UP000247591">
    <property type="component" value="Unassembled WGS sequence"/>
</dbReference>
<feature type="region of interest" description="Disordered" evidence="1">
    <location>
        <begin position="55"/>
        <end position="115"/>
    </location>
</feature>
<feature type="compositionally biased region" description="Pro residues" evidence="1">
    <location>
        <begin position="97"/>
        <end position="115"/>
    </location>
</feature>
<comment type="caution">
    <text evidence="2">The sequence shown here is derived from an EMBL/GenBank/DDBJ whole genome shotgun (WGS) entry which is preliminary data.</text>
</comment>
<evidence type="ECO:0000256" key="1">
    <source>
        <dbReference type="SAM" id="MobiDB-lite"/>
    </source>
</evidence>
<organism evidence="2 3">
    <name type="scientific">Williamsia limnetica</name>
    <dbReference type="NCBI Taxonomy" id="882452"/>
    <lineage>
        <taxon>Bacteria</taxon>
        <taxon>Bacillati</taxon>
        <taxon>Actinomycetota</taxon>
        <taxon>Actinomycetes</taxon>
        <taxon>Mycobacteriales</taxon>
        <taxon>Nocardiaceae</taxon>
        <taxon>Williamsia</taxon>
    </lineage>
</organism>
<evidence type="ECO:0000313" key="3">
    <source>
        <dbReference type="Proteomes" id="UP000247591"/>
    </source>
</evidence>
<sequence length="115" mass="12158">MIVNQQGGTRSGAYMSLGGDRPLNSGQWYLFATNASPSEGWYTLIPIYGDVKITEQQGRDPSSPPLAAASAAHNDNLQGAPRSSAAPTETPSLTFPIPQPGDEYPPPYSPPQPTS</sequence>
<evidence type="ECO:0000313" key="2">
    <source>
        <dbReference type="EMBL" id="PYE12058.1"/>
    </source>
</evidence>
<dbReference type="AlphaFoldDB" id="A0A318RG40"/>
<reference evidence="2 3" key="1">
    <citation type="submission" date="2018-06" db="EMBL/GenBank/DDBJ databases">
        <title>Genomic Encyclopedia of Type Strains, Phase IV (KMG-IV): sequencing the most valuable type-strain genomes for metagenomic binning, comparative biology and taxonomic classification.</title>
        <authorList>
            <person name="Goeker M."/>
        </authorList>
    </citation>
    <scope>NUCLEOTIDE SEQUENCE [LARGE SCALE GENOMIC DNA]</scope>
    <source>
        <strain evidence="2 3">DSM 45521</strain>
    </source>
</reference>